<evidence type="ECO:0000313" key="4">
    <source>
        <dbReference type="Proteomes" id="UP000283090"/>
    </source>
</evidence>
<accession>A0A437AAD6</accession>
<comment type="caution">
    <text evidence="3">The sequence shown here is derived from an EMBL/GenBank/DDBJ whole genome shotgun (WGS) entry which is preliminary data.</text>
</comment>
<protein>
    <submittedName>
        <fullName evidence="3">Uncharacterized protein</fullName>
    </submittedName>
</protein>
<dbReference type="RefSeq" id="XP_067493748.1">
    <property type="nucleotide sequence ID" value="XM_067631176.1"/>
</dbReference>
<dbReference type="VEuPathDB" id="FungiDB:DFL_002399"/>
<keyword evidence="2" id="KW-0732">Signal</keyword>
<evidence type="ECO:0000256" key="1">
    <source>
        <dbReference type="SAM" id="MobiDB-lite"/>
    </source>
</evidence>
<feature type="region of interest" description="Disordered" evidence="1">
    <location>
        <begin position="48"/>
        <end position="108"/>
    </location>
</feature>
<feature type="compositionally biased region" description="Basic and acidic residues" evidence="1">
    <location>
        <begin position="81"/>
        <end position="95"/>
    </location>
</feature>
<evidence type="ECO:0000256" key="2">
    <source>
        <dbReference type="SAM" id="SignalP"/>
    </source>
</evidence>
<feature type="region of interest" description="Disordered" evidence="1">
    <location>
        <begin position="129"/>
        <end position="176"/>
    </location>
</feature>
<dbReference type="EMBL" id="SAEB01000003">
    <property type="protein sequence ID" value="RVD88204.1"/>
    <property type="molecule type" value="Genomic_DNA"/>
</dbReference>
<evidence type="ECO:0000313" key="3">
    <source>
        <dbReference type="EMBL" id="RVD88204.1"/>
    </source>
</evidence>
<keyword evidence="4" id="KW-1185">Reference proteome</keyword>
<organism evidence="3 4">
    <name type="scientific">Arthrobotrys flagrans</name>
    <name type="common">Nematode-trapping fungus</name>
    <name type="synonym">Trichothecium flagrans</name>
    <dbReference type="NCBI Taxonomy" id="97331"/>
    <lineage>
        <taxon>Eukaryota</taxon>
        <taxon>Fungi</taxon>
        <taxon>Dikarya</taxon>
        <taxon>Ascomycota</taxon>
        <taxon>Pezizomycotina</taxon>
        <taxon>Orbiliomycetes</taxon>
        <taxon>Orbiliales</taxon>
        <taxon>Orbiliaceae</taxon>
        <taxon>Arthrobotrys</taxon>
    </lineage>
</organism>
<name>A0A437AAD6_ARTFL</name>
<gene>
    <name evidence="3" type="ORF">DFL_002399</name>
</gene>
<dbReference type="GeneID" id="93584710"/>
<sequence length="176" mass="18754">MQVSRLLAIVFFLGSTSLAAPLASPDALAAPKPNPAVYNPWEHIRKGGKLTAGNKPKREIRSPSIGNLLPDILRPTAGQELEDRRRSRYAKREDPPAVTAPAPAPVADEVATKGAKGVATAKGAKLSGIKFGGVKTPDLPGKVKRYHGQPGEKRDRRFNPGSFPPRKSISNAPGRV</sequence>
<feature type="signal peptide" evidence="2">
    <location>
        <begin position="1"/>
        <end position="19"/>
    </location>
</feature>
<proteinExistence type="predicted"/>
<dbReference type="Proteomes" id="UP000283090">
    <property type="component" value="Unassembled WGS sequence"/>
</dbReference>
<dbReference type="AlphaFoldDB" id="A0A437AAD6"/>
<reference evidence="3 4" key="1">
    <citation type="submission" date="2019-01" db="EMBL/GenBank/DDBJ databases">
        <title>Intercellular communication is required for trap formation in the nematode-trapping fungus Duddingtonia flagrans.</title>
        <authorList>
            <person name="Youssar L."/>
            <person name="Wernet V."/>
            <person name="Hensel N."/>
            <person name="Hildebrandt H.-G."/>
            <person name="Fischer R."/>
        </authorList>
    </citation>
    <scope>NUCLEOTIDE SEQUENCE [LARGE SCALE GENOMIC DNA]</scope>
    <source>
        <strain evidence="3 4">CBS H-5679</strain>
    </source>
</reference>
<dbReference type="OrthoDB" id="5426975at2759"/>
<feature type="chain" id="PRO_5019187591" evidence="2">
    <location>
        <begin position="20"/>
        <end position="176"/>
    </location>
</feature>
<feature type="compositionally biased region" description="Low complexity" evidence="1">
    <location>
        <begin position="96"/>
        <end position="108"/>
    </location>
</feature>